<evidence type="ECO:0000256" key="6">
    <source>
        <dbReference type="SAM" id="Phobius"/>
    </source>
</evidence>
<evidence type="ECO:0000313" key="8">
    <source>
        <dbReference type="EMBL" id="KAA8890340.1"/>
    </source>
</evidence>
<accession>A0A5N0ENB1</accession>
<feature type="transmembrane region" description="Helical" evidence="6">
    <location>
        <begin position="241"/>
        <end position="259"/>
    </location>
</feature>
<dbReference type="InterPro" id="IPR051784">
    <property type="entry name" value="Nod_factor_ABC_transporter"/>
</dbReference>
<protein>
    <submittedName>
        <fullName evidence="8">ABC transporter permease</fullName>
    </submittedName>
</protein>
<dbReference type="InterPro" id="IPR000412">
    <property type="entry name" value="ABC_2_transport"/>
</dbReference>
<evidence type="ECO:0000256" key="5">
    <source>
        <dbReference type="ARBA" id="ARBA00023251"/>
    </source>
</evidence>
<organism evidence="8 9">
    <name type="scientific">Nocardia colli</name>
    <dbReference type="NCBI Taxonomy" id="2545717"/>
    <lineage>
        <taxon>Bacteria</taxon>
        <taxon>Bacillati</taxon>
        <taxon>Actinomycetota</taxon>
        <taxon>Actinomycetes</taxon>
        <taxon>Mycobacteriales</taxon>
        <taxon>Nocardiaceae</taxon>
        <taxon>Nocardia</taxon>
    </lineage>
</organism>
<dbReference type="InterPro" id="IPR013525">
    <property type="entry name" value="ABC2_TM"/>
</dbReference>
<feature type="transmembrane region" description="Helical" evidence="6">
    <location>
        <begin position="144"/>
        <end position="168"/>
    </location>
</feature>
<keyword evidence="2 6" id="KW-0812">Transmembrane</keyword>
<proteinExistence type="predicted"/>
<feature type="domain" description="ABC-2 type transporter transmembrane" evidence="7">
    <location>
        <begin position="63"/>
        <end position="255"/>
    </location>
</feature>
<evidence type="ECO:0000256" key="3">
    <source>
        <dbReference type="ARBA" id="ARBA00022989"/>
    </source>
</evidence>
<comment type="caution">
    <text evidence="8">The sequence shown here is derived from an EMBL/GenBank/DDBJ whole genome shotgun (WGS) entry which is preliminary data.</text>
</comment>
<sequence length="283" mass="30410">MNPIVVAVRQGWVRGRIELRQMVTNGQDLFGLLFWPVLVLIVLFFMRHASFQSSGLLLGSLALPSVIGMLVAINGMVGMGQQLTIDREDGTLLRAKATPNGMVGYLVGKIIQVSGMVLIPGAVILVAGSFIVDGLALDHAGAWLTLIWVMVLGLLATLPAGAVFGSMFANPRDFALMTFPIMGLVAVSGIFYPITSMPGWVQGAAQVFPVYWLGLGMRSAMLPDQAVAAELGQSWRTLETVGVLSIWAVVGLLAAPVMLRRMARRESGSSVALRREKAMQRAY</sequence>
<feature type="transmembrane region" description="Helical" evidence="6">
    <location>
        <begin position="55"/>
        <end position="77"/>
    </location>
</feature>
<dbReference type="RefSeq" id="WP_150400253.1">
    <property type="nucleotide sequence ID" value="NZ_VXLC01000001.1"/>
</dbReference>
<feature type="transmembrane region" description="Helical" evidence="6">
    <location>
        <begin position="174"/>
        <end position="192"/>
    </location>
</feature>
<name>A0A5N0ENB1_9NOCA</name>
<evidence type="ECO:0000256" key="2">
    <source>
        <dbReference type="ARBA" id="ARBA00022692"/>
    </source>
</evidence>
<dbReference type="PANTHER" id="PTHR43229:SF6">
    <property type="entry name" value="ABC-TYPE MULTIDRUG TRANSPORT SYSTEM, PERMEASE COMPONENT"/>
    <property type="match status" value="1"/>
</dbReference>
<comment type="subcellular location">
    <subcellularLocation>
        <location evidence="1">Membrane</location>
        <topology evidence="1">Multi-pass membrane protein</topology>
    </subcellularLocation>
</comment>
<evidence type="ECO:0000256" key="1">
    <source>
        <dbReference type="ARBA" id="ARBA00004141"/>
    </source>
</evidence>
<evidence type="ECO:0000259" key="7">
    <source>
        <dbReference type="Pfam" id="PF12698"/>
    </source>
</evidence>
<dbReference type="GO" id="GO:0046677">
    <property type="term" value="P:response to antibiotic"/>
    <property type="evidence" value="ECO:0007669"/>
    <property type="project" value="UniProtKB-KW"/>
</dbReference>
<keyword evidence="5" id="KW-0046">Antibiotic resistance</keyword>
<keyword evidence="9" id="KW-1185">Reference proteome</keyword>
<reference evidence="8 9" key="1">
    <citation type="submission" date="2019-09" db="EMBL/GenBank/DDBJ databases">
        <authorList>
            <person name="Wang X."/>
        </authorList>
    </citation>
    <scope>NUCLEOTIDE SEQUENCE [LARGE SCALE GENOMIC DNA]</scope>
    <source>
        <strain evidence="8 9">CICC 11023</strain>
    </source>
</reference>
<dbReference type="Proteomes" id="UP000323876">
    <property type="component" value="Unassembled WGS sequence"/>
</dbReference>
<keyword evidence="3 6" id="KW-1133">Transmembrane helix</keyword>
<dbReference type="AlphaFoldDB" id="A0A5N0ENB1"/>
<dbReference type="EMBL" id="VXLC01000001">
    <property type="protein sequence ID" value="KAA8890340.1"/>
    <property type="molecule type" value="Genomic_DNA"/>
</dbReference>
<dbReference type="PIRSF" id="PIRSF006648">
    <property type="entry name" value="DrrB"/>
    <property type="match status" value="1"/>
</dbReference>
<evidence type="ECO:0000256" key="4">
    <source>
        <dbReference type="ARBA" id="ARBA00023136"/>
    </source>
</evidence>
<keyword evidence="4 6" id="KW-0472">Membrane</keyword>
<feature type="transmembrane region" description="Helical" evidence="6">
    <location>
        <begin position="110"/>
        <end position="132"/>
    </location>
</feature>
<feature type="transmembrane region" description="Helical" evidence="6">
    <location>
        <begin position="29"/>
        <end position="46"/>
    </location>
</feature>
<dbReference type="GO" id="GO:0140359">
    <property type="term" value="F:ABC-type transporter activity"/>
    <property type="evidence" value="ECO:0007669"/>
    <property type="project" value="InterPro"/>
</dbReference>
<dbReference type="Pfam" id="PF12698">
    <property type="entry name" value="ABC2_membrane_3"/>
    <property type="match status" value="1"/>
</dbReference>
<evidence type="ECO:0000313" key="9">
    <source>
        <dbReference type="Proteomes" id="UP000323876"/>
    </source>
</evidence>
<dbReference type="PANTHER" id="PTHR43229">
    <property type="entry name" value="NODULATION PROTEIN J"/>
    <property type="match status" value="1"/>
</dbReference>
<dbReference type="GO" id="GO:0043190">
    <property type="term" value="C:ATP-binding cassette (ABC) transporter complex"/>
    <property type="evidence" value="ECO:0007669"/>
    <property type="project" value="InterPro"/>
</dbReference>
<gene>
    <name evidence="8" type="ORF">F3087_03285</name>
</gene>
<dbReference type="OrthoDB" id="9786643at2"/>